<name>A0A7H1JBA0_9GAMM</name>
<dbReference type="EMBL" id="CP061081">
    <property type="protein sequence ID" value="QNT07766.1"/>
    <property type="molecule type" value="Genomic_DNA"/>
</dbReference>
<keyword evidence="1" id="KW-1133">Transmembrane helix</keyword>
<dbReference type="AlphaFoldDB" id="A0A7H1JBA0"/>
<sequence length="95" mass="11076">MSSKEYPKIQSLRDAASGFFGATIGQSSRIKEHYGRLSSVSLNQPRHHNMLGILCHRKIMLFGTLLLLSLDLMFLQWLLPRLEGQWHIFPHKMQW</sequence>
<proteinExistence type="predicted"/>
<gene>
    <name evidence="2" type="ORF">IBG28_09290</name>
</gene>
<keyword evidence="3" id="KW-1185">Reference proteome</keyword>
<accession>A0A7H1JBA0</accession>
<evidence type="ECO:0000256" key="1">
    <source>
        <dbReference type="SAM" id="Phobius"/>
    </source>
</evidence>
<protein>
    <submittedName>
        <fullName evidence="2">Uncharacterized protein</fullName>
    </submittedName>
</protein>
<keyword evidence="1" id="KW-0812">Transmembrane</keyword>
<dbReference type="KEGG" id="mard:IBG28_09290"/>
<keyword evidence="1" id="KW-0472">Membrane</keyword>
<evidence type="ECO:0000313" key="3">
    <source>
        <dbReference type="Proteomes" id="UP000516370"/>
    </source>
</evidence>
<dbReference type="Proteomes" id="UP000516370">
    <property type="component" value="Chromosome"/>
</dbReference>
<dbReference type="RefSeq" id="WP_111607590.1">
    <property type="nucleotide sequence ID" value="NZ_BMLJ01000006.1"/>
</dbReference>
<feature type="transmembrane region" description="Helical" evidence="1">
    <location>
        <begin position="59"/>
        <end position="79"/>
    </location>
</feature>
<organism evidence="2 3">
    <name type="scientific">Marinomonas arctica</name>
    <dbReference type="NCBI Taxonomy" id="383750"/>
    <lineage>
        <taxon>Bacteria</taxon>
        <taxon>Pseudomonadati</taxon>
        <taxon>Pseudomonadota</taxon>
        <taxon>Gammaproteobacteria</taxon>
        <taxon>Oceanospirillales</taxon>
        <taxon>Oceanospirillaceae</taxon>
        <taxon>Marinomonas</taxon>
    </lineage>
</organism>
<reference evidence="2 3" key="1">
    <citation type="submission" date="2020-09" db="EMBL/GenBank/DDBJ databases">
        <title>Complete genome sequence of an Arctic sea ice bacterium Marinomonas arctica BSI20414.</title>
        <authorList>
            <person name="Liao L."/>
            <person name="Chen B."/>
        </authorList>
    </citation>
    <scope>NUCLEOTIDE SEQUENCE [LARGE SCALE GENOMIC DNA]</scope>
    <source>
        <strain evidence="2 3">BSI20414</strain>
    </source>
</reference>
<evidence type="ECO:0000313" key="2">
    <source>
        <dbReference type="EMBL" id="QNT07766.1"/>
    </source>
</evidence>